<keyword evidence="1" id="KW-0732">Signal</keyword>
<dbReference type="Proteomes" id="UP000009168">
    <property type="component" value="Unassembled WGS sequence"/>
</dbReference>
<protein>
    <recommendedName>
        <fullName evidence="4">Transmembrane protein</fullName>
    </recommendedName>
</protein>
<organism evidence="2 3">
    <name type="scientific">Tetrahymena thermophila (strain SB210)</name>
    <dbReference type="NCBI Taxonomy" id="312017"/>
    <lineage>
        <taxon>Eukaryota</taxon>
        <taxon>Sar</taxon>
        <taxon>Alveolata</taxon>
        <taxon>Ciliophora</taxon>
        <taxon>Intramacronucleata</taxon>
        <taxon>Oligohymenophorea</taxon>
        <taxon>Hymenostomatida</taxon>
        <taxon>Tetrahymenina</taxon>
        <taxon>Tetrahymenidae</taxon>
        <taxon>Tetrahymena</taxon>
    </lineage>
</organism>
<feature type="chain" id="PRO_5004202094" description="Transmembrane protein" evidence="1">
    <location>
        <begin position="22"/>
        <end position="115"/>
    </location>
</feature>
<feature type="signal peptide" evidence="1">
    <location>
        <begin position="1"/>
        <end position="21"/>
    </location>
</feature>
<evidence type="ECO:0008006" key="4">
    <source>
        <dbReference type="Google" id="ProtNLM"/>
    </source>
</evidence>
<evidence type="ECO:0000313" key="2">
    <source>
        <dbReference type="EMBL" id="EAR94418.1"/>
    </source>
</evidence>
<dbReference type="RefSeq" id="XP_001014816.1">
    <property type="nucleotide sequence ID" value="XM_001014816.3"/>
</dbReference>
<evidence type="ECO:0000256" key="1">
    <source>
        <dbReference type="SAM" id="SignalP"/>
    </source>
</evidence>
<gene>
    <name evidence="2" type="ORF">TTHERM_00049210</name>
</gene>
<name>Q23D70_TETTS</name>
<keyword evidence="3" id="KW-1185">Reference proteome</keyword>
<dbReference type="AlphaFoldDB" id="Q23D70"/>
<dbReference type="KEGG" id="tet:TTHERM_00049210"/>
<dbReference type="EMBL" id="GG662712">
    <property type="protein sequence ID" value="EAR94418.1"/>
    <property type="molecule type" value="Genomic_DNA"/>
</dbReference>
<accession>Q23D70</accession>
<sequence length="115" mass="12910">MLKKVILSLLITFILLQIVKSSKCTCNQGDFCCCPNSMQCCNTPGKCCCVNQYGEILQSLAHQFVPTLSVQEKLSNKNNNLQGRCAPDCFFGNICGDYCRCDWPNCTEIRPKIEE</sequence>
<dbReference type="HOGENOM" id="CLU_2113865_0_0_1"/>
<dbReference type="InParanoid" id="Q23D70"/>
<dbReference type="GeneID" id="7830969"/>
<reference evidence="3" key="1">
    <citation type="journal article" date="2006" name="PLoS Biol.">
        <title>Macronuclear genome sequence of the ciliate Tetrahymena thermophila, a model eukaryote.</title>
        <authorList>
            <person name="Eisen J.A."/>
            <person name="Coyne R.S."/>
            <person name="Wu M."/>
            <person name="Wu D."/>
            <person name="Thiagarajan M."/>
            <person name="Wortman J.R."/>
            <person name="Badger J.H."/>
            <person name="Ren Q."/>
            <person name="Amedeo P."/>
            <person name="Jones K.M."/>
            <person name="Tallon L.J."/>
            <person name="Delcher A.L."/>
            <person name="Salzberg S.L."/>
            <person name="Silva J.C."/>
            <person name="Haas B.J."/>
            <person name="Majoros W.H."/>
            <person name="Farzad M."/>
            <person name="Carlton J.M."/>
            <person name="Smith R.K. Jr."/>
            <person name="Garg J."/>
            <person name="Pearlman R.E."/>
            <person name="Karrer K.M."/>
            <person name="Sun L."/>
            <person name="Manning G."/>
            <person name="Elde N.C."/>
            <person name="Turkewitz A.P."/>
            <person name="Asai D.J."/>
            <person name="Wilkes D.E."/>
            <person name="Wang Y."/>
            <person name="Cai H."/>
            <person name="Collins K."/>
            <person name="Stewart B.A."/>
            <person name="Lee S.R."/>
            <person name="Wilamowska K."/>
            <person name="Weinberg Z."/>
            <person name="Ruzzo W.L."/>
            <person name="Wloga D."/>
            <person name="Gaertig J."/>
            <person name="Frankel J."/>
            <person name="Tsao C.-C."/>
            <person name="Gorovsky M.A."/>
            <person name="Keeling P.J."/>
            <person name="Waller R.F."/>
            <person name="Patron N.J."/>
            <person name="Cherry J.M."/>
            <person name="Stover N.A."/>
            <person name="Krieger C.J."/>
            <person name="del Toro C."/>
            <person name="Ryder H.F."/>
            <person name="Williamson S.C."/>
            <person name="Barbeau R.A."/>
            <person name="Hamilton E.P."/>
            <person name="Orias E."/>
        </authorList>
    </citation>
    <scope>NUCLEOTIDE SEQUENCE [LARGE SCALE GENOMIC DNA]</scope>
    <source>
        <strain evidence="3">SB210</strain>
    </source>
</reference>
<evidence type="ECO:0000313" key="3">
    <source>
        <dbReference type="Proteomes" id="UP000009168"/>
    </source>
</evidence>
<proteinExistence type="predicted"/>